<proteinExistence type="predicted"/>
<gene>
    <name evidence="1" type="ORF">HED55_27025</name>
</gene>
<dbReference type="Gene3D" id="3.90.1010.10">
    <property type="match status" value="1"/>
</dbReference>
<dbReference type="InterPro" id="IPR002871">
    <property type="entry name" value="NIF_FeS_clus_asmbl_NifU_N"/>
</dbReference>
<evidence type="ECO:0000313" key="1">
    <source>
        <dbReference type="EMBL" id="NKC05438.1"/>
    </source>
</evidence>
<comment type="caution">
    <text evidence="1">The sequence shown here is derived from an EMBL/GenBank/DDBJ whole genome shotgun (WGS) entry which is preliminary data.</text>
</comment>
<dbReference type="RefSeq" id="WP_138787496.1">
    <property type="nucleotide sequence ID" value="NZ_JBHEEQ010000033.1"/>
</dbReference>
<evidence type="ECO:0000313" key="2">
    <source>
        <dbReference type="Proteomes" id="UP000704467"/>
    </source>
</evidence>
<dbReference type="Proteomes" id="UP000704467">
    <property type="component" value="Unassembled WGS sequence"/>
</dbReference>
<organism evidence="1 2">
    <name type="scientific">Brucella haematophila</name>
    <dbReference type="NCBI Taxonomy" id="419474"/>
    <lineage>
        <taxon>Bacteria</taxon>
        <taxon>Pseudomonadati</taxon>
        <taxon>Pseudomonadota</taxon>
        <taxon>Alphaproteobacteria</taxon>
        <taxon>Hyphomicrobiales</taxon>
        <taxon>Brucellaceae</taxon>
        <taxon>Brucella/Ochrobactrum group</taxon>
        <taxon>Brucella</taxon>
    </lineage>
</organism>
<name>A0ABX1DSI4_9HYPH</name>
<accession>A0ABX1DSI4</accession>
<protein>
    <submittedName>
        <fullName evidence="1">Iron-sulfur cluster assembly scaffold protein</fullName>
    </submittedName>
</protein>
<sequence length="145" mass="15995">MSNDENLAALYQERVRYWAAKVRNDRRLVDPEITITRTTPLCGSLLTLDVKQDSGTILALGYKARACTLGMASAAIVIEKAPGVSFSELREVQRILGNLLVGENVIFPVFWEELAIFSAAQAFPTRHGSIMLPFDVLNEAATKLI</sequence>
<dbReference type="SUPFAM" id="SSF82649">
    <property type="entry name" value="SufE/NifU"/>
    <property type="match status" value="1"/>
</dbReference>
<dbReference type="EMBL" id="JAAVLN010000006">
    <property type="protein sequence ID" value="NKC05438.1"/>
    <property type="molecule type" value="Genomic_DNA"/>
</dbReference>
<keyword evidence="2" id="KW-1185">Reference proteome</keyword>
<reference evidence="1 2" key="1">
    <citation type="submission" date="2020-03" db="EMBL/GenBank/DDBJ databases">
        <title>Whole genome sequencing of clinical and environmental type strains of Ochrobactrum.</title>
        <authorList>
            <person name="Dharne M."/>
        </authorList>
    </citation>
    <scope>NUCLEOTIDE SEQUENCE [LARGE SCALE GENOMIC DNA]</scope>
    <source>
        <strain evidence="1 2">CIP 109452</strain>
    </source>
</reference>
<dbReference type="CDD" id="cd06664">
    <property type="entry name" value="IscU_like"/>
    <property type="match status" value="1"/>
</dbReference>